<dbReference type="InParanoid" id="A9UTZ5"/>
<reference evidence="7 8" key="1">
    <citation type="journal article" date="2008" name="Nature">
        <title>The genome of the choanoflagellate Monosiga brevicollis and the origin of metazoans.</title>
        <authorList>
            <consortium name="JGI Sequencing"/>
            <person name="King N."/>
            <person name="Westbrook M.J."/>
            <person name="Young S.L."/>
            <person name="Kuo A."/>
            <person name="Abedin M."/>
            <person name="Chapman J."/>
            <person name="Fairclough S."/>
            <person name="Hellsten U."/>
            <person name="Isogai Y."/>
            <person name="Letunic I."/>
            <person name="Marr M."/>
            <person name="Pincus D."/>
            <person name="Putnam N."/>
            <person name="Rokas A."/>
            <person name="Wright K.J."/>
            <person name="Zuzow R."/>
            <person name="Dirks W."/>
            <person name="Good M."/>
            <person name="Goodstein D."/>
            <person name="Lemons D."/>
            <person name="Li W."/>
            <person name="Lyons J.B."/>
            <person name="Morris A."/>
            <person name="Nichols S."/>
            <person name="Richter D.J."/>
            <person name="Salamov A."/>
            <person name="Bork P."/>
            <person name="Lim W.A."/>
            <person name="Manning G."/>
            <person name="Miller W.T."/>
            <person name="McGinnis W."/>
            <person name="Shapiro H."/>
            <person name="Tjian R."/>
            <person name="Grigoriev I.V."/>
            <person name="Rokhsar D."/>
        </authorList>
    </citation>
    <scope>NUCLEOTIDE SEQUENCE [LARGE SCALE GENOMIC DNA]</scope>
    <source>
        <strain evidence="8">MX1 / ATCC 50154</strain>
    </source>
</reference>
<dbReference type="Proteomes" id="UP000001357">
    <property type="component" value="Unassembled WGS sequence"/>
</dbReference>
<dbReference type="PIRSF" id="PIRSF000654">
    <property type="entry name" value="Integrin-linked_kinase"/>
    <property type="match status" value="1"/>
</dbReference>
<dbReference type="Pfam" id="PF00069">
    <property type="entry name" value="Pkinase"/>
    <property type="match status" value="1"/>
</dbReference>
<dbReference type="RefSeq" id="XP_001744002.1">
    <property type="nucleotide sequence ID" value="XM_001743950.1"/>
</dbReference>
<dbReference type="GO" id="GO:0004674">
    <property type="term" value="F:protein serine/threonine kinase activity"/>
    <property type="evidence" value="ECO:0007669"/>
    <property type="project" value="UniProtKB-KW"/>
</dbReference>
<evidence type="ECO:0000313" key="8">
    <source>
        <dbReference type="Proteomes" id="UP000001357"/>
    </source>
</evidence>
<dbReference type="eggNOG" id="KOG1187">
    <property type="taxonomic scope" value="Eukaryota"/>
</dbReference>
<keyword evidence="4" id="KW-0418">Kinase</keyword>
<dbReference type="SUPFAM" id="SSF56112">
    <property type="entry name" value="Protein kinase-like (PK-like)"/>
    <property type="match status" value="1"/>
</dbReference>
<evidence type="ECO:0000259" key="6">
    <source>
        <dbReference type="PROSITE" id="PS50011"/>
    </source>
</evidence>
<evidence type="ECO:0000256" key="3">
    <source>
        <dbReference type="ARBA" id="ARBA00022741"/>
    </source>
</evidence>
<keyword evidence="1" id="KW-0723">Serine/threonine-protein kinase</keyword>
<keyword evidence="8" id="KW-1185">Reference proteome</keyword>
<dbReference type="InterPro" id="IPR050940">
    <property type="entry name" value="Actin_reg-Ser/Thr_kinase"/>
</dbReference>
<dbReference type="GeneID" id="5889026"/>
<dbReference type="STRING" id="81824.A9UTZ5"/>
<name>A9UTZ5_MONBE</name>
<dbReference type="SMART" id="SM00220">
    <property type="entry name" value="S_TKc"/>
    <property type="match status" value="1"/>
</dbReference>
<dbReference type="PANTHER" id="PTHR46485:SF5">
    <property type="entry name" value="CENTER DIVIDER, ISOFORM A"/>
    <property type="match status" value="1"/>
</dbReference>
<proteinExistence type="predicted"/>
<evidence type="ECO:0000256" key="4">
    <source>
        <dbReference type="ARBA" id="ARBA00022777"/>
    </source>
</evidence>
<dbReference type="GO" id="GO:0005524">
    <property type="term" value="F:ATP binding"/>
    <property type="evidence" value="ECO:0007669"/>
    <property type="project" value="UniProtKB-KW"/>
</dbReference>
<organism evidence="7 8">
    <name type="scientific">Monosiga brevicollis</name>
    <name type="common">Choanoflagellate</name>
    <dbReference type="NCBI Taxonomy" id="81824"/>
    <lineage>
        <taxon>Eukaryota</taxon>
        <taxon>Choanoflagellata</taxon>
        <taxon>Craspedida</taxon>
        <taxon>Salpingoecidae</taxon>
        <taxon>Monosiga</taxon>
    </lineage>
</organism>
<evidence type="ECO:0000313" key="7">
    <source>
        <dbReference type="EMBL" id="EDQ91580.1"/>
    </source>
</evidence>
<dbReference type="KEGG" id="mbr:MONBRDRAFT_1780"/>
<dbReference type="EMBL" id="CH991545">
    <property type="protein sequence ID" value="EDQ91580.1"/>
    <property type="molecule type" value="Genomic_DNA"/>
</dbReference>
<feature type="non-terminal residue" evidence="7">
    <location>
        <position position="221"/>
    </location>
</feature>
<feature type="domain" description="Protein kinase" evidence="6">
    <location>
        <begin position="1"/>
        <end position="221"/>
    </location>
</feature>
<accession>A9UTZ5</accession>
<keyword evidence="5" id="KW-0067">ATP-binding</keyword>
<gene>
    <name evidence="7" type="ORF">MONBRDRAFT_1780</name>
</gene>
<dbReference type="Gene3D" id="3.30.200.20">
    <property type="entry name" value="Phosphorylase Kinase, domain 1"/>
    <property type="match status" value="1"/>
</dbReference>
<evidence type="ECO:0000256" key="5">
    <source>
        <dbReference type="ARBA" id="ARBA00022840"/>
    </source>
</evidence>
<dbReference type="InterPro" id="IPR011009">
    <property type="entry name" value="Kinase-like_dom_sf"/>
</dbReference>
<sequence length="221" mass="24914">GFFGRVYKAKHRRTGQDVVVKELKESDPSARAAFVAEISLLKVLRHPNVLRFVGIFCKEDKLHLITEFISGGSLDNVIMGKELPWALRIKWALDVACGMEYLHDRRVIHRDLKSENCAFACLVRKNGQAVVADFGLARVLEGEILTRAAVEDEKTTIRPRTMTIVGTPYFMAPELIMGMEYNLLADVFSFGVLLCELIGRIQADPDIMPRLNNFGIDQDTF</sequence>
<dbReference type="OMA" id="FCNGCPE"/>
<dbReference type="AlphaFoldDB" id="A9UTZ5"/>
<evidence type="ECO:0000256" key="2">
    <source>
        <dbReference type="ARBA" id="ARBA00022679"/>
    </source>
</evidence>
<dbReference type="PROSITE" id="PS50011">
    <property type="entry name" value="PROTEIN_KINASE_DOM"/>
    <property type="match status" value="1"/>
</dbReference>
<evidence type="ECO:0000256" key="1">
    <source>
        <dbReference type="ARBA" id="ARBA00022527"/>
    </source>
</evidence>
<protein>
    <recommendedName>
        <fullName evidence="6">Protein kinase domain-containing protein</fullName>
    </recommendedName>
</protein>
<keyword evidence="3" id="KW-0547">Nucleotide-binding</keyword>
<dbReference type="Gene3D" id="1.10.510.10">
    <property type="entry name" value="Transferase(Phosphotransferase) domain 1"/>
    <property type="match status" value="1"/>
</dbReference>
<feature type="non-terminal residue" evidence="7">
    <location>
        <position position="1"/>
    </location>
</feature>
<dbReference type="InterPro" id="IPR000719">
    <property type="entry name" value="Prot_kinase_dom"/>
</dbReference>
<dbReference type="PANTHER" id="PTHR46485">
    <property type="entry name" value="LIM DOMAIN KINASE 1"/>
    <property type="match status" value="1"/>
</dbReference>
<keyword evidence="2" id="KW-0808">Transferase</keyword>